<protein>
    <recommendedName>
        <fullName evidence="5">FAD-dependent oxidoreductase 2 FAD-binding domain-containing protein</fullName>
    </recommendedName>
</protein>
<reference evidence="7" key="1">
    <citation type="submission" date="2016-11" db="EMBL/GenBank/DDBJ databases">
        <title>Complete Genome Sequence of alachlor-degrading Sphingomonas sp. strain JJ-A5.</title>
        <authorList>
            <person name="Lee H."/>
            <person name="Ka J.-O."/>
        </authorList>
    </citation>
    <scope>NUCLEOTIDE SEQUENCE [LARGE SCALE GENOMIC DNA]</scope>
    <source>
        <strain evidence="7">JJ-A5</strain>
    </source>
</reference>
<dbReference type="InterPro" id="IPR050315">
    <property type="entry name" value="FAD-oxidoreductase_2"/>
</dbReference>
<keyword evidence="4" id="KW-0560">Oxidoreductase</keyword>
<evidence type="ECO:0000256" key="1">
    <source>
        <dbReference type="ARBA" id="ARBA00001974"/>
    </source>
</evidence>
<name>A0A1L3ZXD4_9SPHN</name>
<dbReference type="RefSeq" id="WP_072597967.1">
    <property type="nucleotide sequence ID" value="NZ_CP018221.1"/>
</dbReference>
<dbReference type="SUPFAM" id="SSF51905">
    <property type="entry name" value="FAD/NAD(P)-binding domain"/>
    <property type="match status" value="1"/>
</dbReference>
<dbReference type="PANTHER" id="PTHR43400">
    <property type="entry name" value="FUMARATE REDUCTASE"/>
    <property type="match status" value="1"/>
</dbReference>
<dbReference type="STRING" id="1921510.BSL82_14040"/>
<sequence length="566" mass="60106">MEVTRCDLLIVGTGAGAMTAALRASKAGLKVLMVEKEDMFGGASARSGGGIWIPNSYHAARHGGQDSVDKAMTYFRDQTGDRFNEANVGAFIANGPEMLNFIEDTSSLRFQVAMGYGDYHCEAPGGETSRVLFPEIWDGAELGKDIERLRPVLRRGRFMGMQIGILEVGLYMTAARKPGSILYVLKNLIRRARDQVRAGRTLRLVGGNALVAGLAAAAFRNGTELWTSAPARSLIRDGDRVIGAIIDRPQGPVRVEASAGVILATGGFPHDSRRRAAFFPARADAAETWSTYPDGNAGDGIRMGEDVGAVFDANMACSVALTPVTRLNAGEGVLETSPIFFFRGAPGVISVTRRGKRFVNEARSYHDWGIGLLAATAGEPEAVAWMICDHRAIRRYGLGVIKPAPFPLRGYIKSGYLKTGATVRELADNAGIDADALERTVTAFNEPARRGEDPAFHRGSTVYEMVNGDPEHRPNPCVGPLDTGPFYAIRVTTGCIGTFAGIKANAHAQVIDAAGQAIAGLYVVGNDMASITGGDYIAGGCTLGPAMTFGYIAAGHMISQRSGAVG</sequence>
<dbReference type="SUPFAM" id="SSF56425">
    <property type="entry name" value="Succinate dehydrogenase/fumarate reductase flavoprotein, catalytic domain"/>
    <property type="match status" value="1"/>
</dbReference>
<accession>A0A1L3ZXD4</accession>
<dbReference type="PANTHER" id="PTHR43400:SF10">
    <property type="entry name" value="3-OXOSTEROID 1-DEHYDROGENASE"/>
    <property type="match status" value="1"/>
</dbReference>
<dbReference type="GO" id="GO:0008202">
    <property type="term" value="P:steroid metabolic process"/>
    <property type="evidence" value="ECO:0007669"/>
    <property type="project" value="UniProtKB-ARBA"/>
</dbReference>
<gene>
    <name evidence="6" type="ORF">BSL82_14040</name>
</gene>
<dbReference type="GO" id="GO:0016491">
    <property type="term" value="F:oxidoreductase activity"/>
    <property type="evidence" value="ECO:0007669"/>
    <property type="project" value="UniProtKB-KW"/>
</dbReference>
<dbReference type="AlphaFoldDB" id="A0A1L3ZXD4"/>
<dbReference type="KEGG" id="sphj:BSL82_14040"/>
<dbReference type="EMBL" id="CP018221">
    <property type="protein sequence ID" value="API60270.1"/>
    <property type="molecule type" value="Genomic_DNA"/>
</dbReference>
<keyword evidence="2" id="KW-0285">Flavoprotein</keyword>
<dbReference type="PRINTS" id="PR00411">
    <property type="entry name" value="PNDRDTASEI"/>
</dbReference>
<feature type="domain" description="FAD-dependent oxidoreductase 2 FAD-binding" evidence="5">
    <location>
        <begin position="7"/>
        <end position="543"/>
    </location>
</feature>
<evidence type="ECO:0000259" key="5">
    <source>
        <dbReference type="Pfam" id="PF00890"/>
    </source>
</evidence>
<keyword evidence="7" id="KW-1185">Reference proteome</keyword>
<dbReference type="OrthoDB" id="3178130at2"/>
<dbReference type="InterPro" id="IPR027477">
    <property type="entry name" value="Succ_DH/fumarate_Rdtase_cat_sf"/>
</dbReference>
<comment type="cofactor">
    <cofactor evidence="1">
        <name>FAD</name>
        <dbReference type="ChEBI" id="CHEBI:57692"/>
    </cofactor>
</comment>
<dbReference type="Gene3D" id="3.50.50.60">
    <property type="entry name" value="FAD/NAD(P)-binding domain"/>
    <property type="match status" value="2"/>
</dbReference>
<dbReference type="InterPro" id="IPR003953">
    <property type="entry name" value="FAD-dep_OxRdtase_2_FAD-bd"/>
</dbReference>
<keyword evidence="3" id="KW-0274">FAD</keyword>
<evidence type="ECO:0000256" key="3">
    <source>
        <dbReference type="ARBA" id="ARBA00022827"/>
    </source>
</evidence>
<dbReference type="InterPro" id="IPR036188">
    <property type="entry name" value="FAD/NAD-bd_sf"/>
</dbReference>
<evidence type="ECO:0000256" key="4">
    <source>
        <dbReference type="ARBA" id="ARBA00023002"/>
    </source>
</evidence>
<evidence type="ECO:0000256" key="2">
    <source>
        <dbReference type="ARBA" id="ARBA00022630"/>
    </source>
</evidence>
<dbReference type="Pfam" id="PF00890">
    <property type="entry name" value="FAD_binding_2"/>
    <property type="match status" value="1"/>
</dbReference>
<proteinExistence type="predicted"/>
<evidence type="ECO:0000313" key="6">
    <source>
        <dbReference type="EMBL" id="API60270.1"/>
    </source>
</evidence>
<evidence type="ECO:0000313" key="7">
    <source>
        <dbReference type="Proteomes" id="UP000182063"/>
    </source>
</evidence>
<dbReference type="Proteomes" id="UP000182063">
    <property type="component" value="Chromosome"/>
</dbReference>
<organism evidence="6 7">
    <name type="scientific">Tardibacter chloracetimidivorans</name>
    <dbReference type="NCBI Taxonomy" id="1921510"/>
    <lineage>
        <taxon>Bacteria</taxon>
        <taxon>Pseudomonadati</taxon>
        <taxon>Pseudomonadota</taxon>
        <taxon>Alphaproteobacteria</taxon>
        <taxon>Sphingomonadales</taxon>
        <taxon>Sphingomonadaceae</taxon>
        <taxon>Tardibacter</taxon>
    </lineage>
</organism>